<evidence type="ECO:0000313" key="1">
    <source>
        <dbReference type="EMBL" id="KAK8572913.1"/>
    </source>
</evidence>
<gene>
    <name evidence="1" type="ORF">V6N12_028953</name>
</gene>
<evidence type="ECO:0000313" key="2">
    <source>
        <dbReference type="Proteomes" id="UP001472677"/>
    </source>
</evidence>
<comment type="caution">
    <text evidence="1">The sequence shown here is derived from an EMBL/GenBank/DDBJ whole genome shotgun (WGS) entry which is preliminary data.</text>
</comment>
<protein>
    <submittedName>
        <fullName evidence="1">Uncharacterized protein</fullName>
    </submittedName>
</protein>
<keyword evidence="2" id="KW-1185">Reference proteome</keyword>
<accession>A0ABR2F7D1</accession>
<proteinExistence type="predicted"/>
<dbReference type="Proteomes" id="UP001472677">
    <property type="component" value="Unassembled WGS sequence"/>
</dbReference>
<name>A0ABR2F7D1_9ROSI</name>
<sequence>MPRQYLPGQQVLLFNSRLKLFPGKLKSRWSGPFKVTQAATHGAIMIKSLKDGHEFEANGQRLKPYMGAHNKRDKGVVVLRNIR</sequence>
<dbReference type="EMBL" id="JBBPBM010000008">
    <property type="protein sequence ID" value="KAK8572913.1"/>
    <property type="molecule type" value="Genomic_DNA"/>
</dbReference>
<reference evidence="1 2" key="1">
    <citation type="journal article" date="2024" name="G3 (Bethesda)">
        <title>Genome assembly of Hibiscus sabdariffa L. provides insights into metabolisms of medicinal natural products.</title>
        <authorList>
            <person name="Kim T."/>
        </authorList>
    </citation>
    <scope>NUCLEOTIDE SEQUENCE [LARGE SCALE GENOMIC DNA]</scope>
    <source>
        <strain evidence="1">TK-2024</strain>
        <tissue evidence="1">Old leaves</tissue>
    </source>
</reference>
<organism evidence="1 2">
    <name type="scientific">Hibiscus sabdariffa</name>
    <name type="common">roselle</name>
    <dbReference type="NCBI Taxonomy" id="183260"/>
    <lineage>
        <taxon>Eukaryota</taxon>
        <taxon>Viridiplantae</taxon>
        <taxon>Streptophyta</taxon>
        <taxon>Embryophyta</taxon>
        <taxon>Tracheophyta</taxon>
        <taxon>Spermatophyta</taxon>
        <taxon>Magnoliopsida</taxon>
        <taxon>eudicotyledons</taxon>
        <taxon>Gunneridae</taxon>
        <taxon>Pentapetalae</taxon>
        <taxon>rosids</taxon>
        <taxon>malvids</taxon>
        <taxon>Malvales</taxon>
        <taxon>Malvaceae</taxon>
        <taxon>Malvoideae</taxon>
        <taxon>Hibiscus</taxon>
    </lineage>
</organism>